<dbReference type="AlphaFoldDB" id="A0A3P7JHV6"/>
<dbReference type="Proteomes" id="UP000270094">
    <property type="component" value="Unassembled WGS sequence"/>
</dbReference>
<accession>A0A3P7JHV6</accession>
<evidence type="ECO:0008006" key="3">
    <source>
        <dbReference type="Google" id="ProtNLM"/>
    </source>
</evidence>
<protein>
    <recommendedName>
        <fullName evidence="3">Peptidase C1A papain C-terminal domain-containing protein</fullName>
    </recommendedName>
</protein>
<dbReference type="OrthoDB" id="5850821at2759"/>
<dbReference type="EMBL" id="UYYB01137286">
    <property type="protein sequence ID" value="VDM85200.1"/>
    <property type="molecule type" value="Genomic_DNA"/>
</dbReference>
<organism evidence="1 2">
    <name type="scientific">Strongylus vulgaris</name>
    <name type="common">Blood worm</name>
    <dbReference type="NCBI Taxonomy" id="40348"/>
    <lineage>
        <taxon>Eukaryota</taxon>
        <taxon>Metazoa</taxon>
        <taxon>Ecdysozoa</taxon>
        <taxon>Nematoda</taxon>
        <taxon>Chromadorea</taxon>
        <taxon>Rhabditida</taxon>
        <taxon>Rhabditina</taxon>
        <taxon>Rhabditomorpha</taxon>
        <taxon>Strongyloidea</taxon>
        <taxon>Strongylidae</taxon>
        <taxon>Strongylus</taxon>
    </lineage>
</organism>
<proteinExistence type="predicted"/>
<evidence type="ECO:0000313" key="1">
    <source>
        <dbReference type="EMBL" id="VDM85200.1"/>
    </source>
</evidence>
<dbReference type="Gene3D" id="3.90.70.10">
    <property type="entry name" value="Cysteine proteinases"/>
    <property type="match status" value="1"/>
</dbReference>
<gene>
    <name evidence="1" type="ORF">SVUK_LOCUS20198</name>
</gene>
<name>A0A3P7JHV6_STRVU</name>
<reference evidence="1 2" key="1">
    <citation type="submission" date="2018-11" db="EMBL/GenBank/DDBJ databases">
        <authorList>
            <consortium name="Pathogen Informatics"/>
        </authorList>
    </citation>
    <scope>NUCLEOTIDE SEQUENCE [LARGE SCALE GENOMIC DNA]</scope>
</reference>
<keyword evidence="2" id="KW-1185">Reference proteome</keyword>
<evidence type="ECO:0000313" key="2">
    <source>
        <dbReference type="Proteomes" id="UP000270094"/>
    </source>
</evidence>
<sequence length="59" mass="6857">MDQEFVENVQELPKVPRNFLVKPNLNSRNVSIPESFDARERWPHCESLKTVRDQASCGN</sequence>
<dbReference type="InterPro" id="IPR038765">
    <property type="entry name" value="Papain-like_cys_pep_sf"/>
</dbReference>
<dbReference type="SUPFAM" id="SSF54001">
    <property type="entry name" value="Cysteine proteinases"/>
    <property type="match status" value="1"/>
</dbReference>